<evidence type="ECO:0000256" key="4">
    <source>
        <dbReference type="ARBA" id="ARBA00022475"/>
    </source>
</evidence>
<evidence type="ECO:0000256" key="5">
    <source>
        <dbReference type="ARBA" id="ARBA00022692"/>
    </source>
</evidence>
<keyword evidence="11" id="KW-1185">Reference proteome</keyword>
<dbReference type="PRINTS" id="PR00175">
    <property type="entry name" value="NAALASMPORT"/>
</dbReference>
<feature type="transmembrane region" description="Helical" evidence="9">
    <location>
        <begin position="408"/>
        <end position="431"/>
    </location>
</feature>
<feature type="transmembrane region" description="Helical" evidence="9">
    <location>
        <begin position="180"/>
        <end position="199"/>
    </location>
</feature>
<evidence type="ECO:0000256" key="6">
    <source>
        <dbReference type="ARBA" id="ARBA00022847"/>
    </source>
</evidence>
<reference evidence="10 11" key="1">
    <citation type="submission" date="2024-09" db="EMBL/GenBank/DDBJ databases">
        <authorList>
            <person name="Sun Q."/>
            <person name="Mori K."/>
        </authorList>
    </citation>
    <scope>NUCLEOTIDE SEQUENCE [LARGE SCALE GENOMIC DNA]</scope>
    <source>
        <strain evidence="10 11">NCAIM B.02610</strain>
    </source>
</reference>
<dbReference type="Pfam" id="PF01235">
    <property type="entry name" value="Na_Ala_symp"/>
    <property type="match status" value="1"/>
</dbReference>
<feature type="transmembrane region" description="Helical" evidence="9">
    <location>
        <begin position="338"/>
        <end position="359"/>
    </location>
</feature>
<keyword evidence="3 9" id="KW-0813">Transport</keyword>
<keyword evidence="6 9" id="KW-0769">Symport</keyword>
<dbReference type="RefSeq" id="WP_335962397.1">
    <property type="nucleotide sequence ID" value="NZ_JAXBLX010000028.1"/>
</dbReference>
<comment type="similarity">
    <text evidence="2 9">Belongs to the alanine or glycine:cation symporter (AGCS) (TC 2.A.25) family.</text>
</comment>
<evidence type="ECO:0000256" key="1">
    <source>
        <dbReference type="ARBA" id="ARBA00004651"/>
    </source>
</evidence>
<dbReference type="InterPro" id="IPR001463">
    <property type="entry name" value="Na/Ala_symport"/>
</dbReference>
<evidence type="ECO:0000256" key="7">
    <source>
        <dbReference type="ARBA" id="ARBA00022989"/>
    </source>
</evidence>
<feature type="transmembrane region" description="Helical" evidence="9">
    <location>
        <begin position="232"/>
        <end position="258"/>
    </location>
</feature>
<feature type="transmembrane region" description="Helical" evidence="9">
    <location>
        <begin position="380"/>
        <end position="402"/>
    </location>
</feature>
<keyword evidence="4 9" id="KW-1003">Cell membrane</keyword>
<evidence type="ECO:0000256" key="3">
    <source>
        <dbReference type="ARBA" id="ARBA00022448"/>
    </source>
</evidence>
<evidence type="ECO:0000313" key="11">
    <source>
        <dbReference type="Proteomes" id="UP001589838"/>
    </source>
</evidence>
<name>A0ABV6KE15_9BACI</name>
<dbReference type="Gene3D" id="1.20.1740.10">
    <property type="entry name" value="Amino acid/polyamine transporter I"/>
    <property type="match status" value="1"/>
</dbReference>
<dbReference type="EMBL" id="JBHLUX010000031">
    <property type="protein sequence ID" value="MFC0471305.1"/>
    <property type="molecule type" value="Genomic_DNA"/>
</dbReference>
<feature type="transmembrane region" description="Helical" evidence="9">
    <location>
        <begin position="208"/>
        <end position="226"/>
    </location>
</feature>
<evidence type="ECO:0000256" key="8">
    <source>
        <dbReference type="ARBA" id="ARBA00023136"/>
    </source>
</evidence>
<comment type="caution">
    <text evidence="10">The sequence shown here is derived from an EMBL/GenBank/DDBJ whole genome shotgun (WGS) entry which is preliminary data.</text>
</comment>
<organism evidence="10 11">
    <name type="scientific">Halalkalibacter kiskunsagensis</name>
    <dbReference type="NCBI Taxonomy" id="1548599"/>
    <lineage>
        <taxon>Bacteria</taxon>
        <taxon>Bacillati</taxon>
        <taxon>Bacillota</taxon>
        <taxon>Bacilli</taxon>
        <taxon>Bacillales</taxon>
        <taxon>Bacillaceae</taxon>
        <taxon>Halalkalibacter</taxon>
    </lineage>
</organism>
<proteinExistence type="inferred from homology"/>
<dbReference type="Proteomes" id="UP001589838">
    <property type="component" value="Unassembled WGS sequence"/>
</dbReference>
<accession>A0ABV6KE15</accession>
<keyword evidence="5 9" id="KW-0812">Transmembrane</keyword>
<feature type="transmembrane region" description="Helical" evidence="9">
    <location>
        <begin position="12"/>
        <end position="31"/>
    </location>
</feature>
<dbReference type="NCBIfam" id="TIGR00835">
    <property type="entry name" value="agcS"/>
    <property type="match status" value="1"/>
</dbReference>
<evidence type="ECO:0000313" key="10">
    <source>
        <dbReference type="EMBL" id="MFC0471305.1"/>
    </source>
</evidence>
<gene>
    <name evidence="10" type="ORF">ACFFHM_12610</name>
</gene>
<keyword evidence="7 9" id="KW-1133">Transmembrane helix</keyword>
<keyword evidence="8 9" id="KW-0472">Membrane</keyword>
<evidence type="ECO:0000256" key="9">
    <source>
        <dbReference type="RuleBase" id="RU363064"/>
    </source>
</evidence>
<dbReference type="PANTHER" id="PTHR30330:SF1">
    <property type="entry name" value="AMINO-ACID CARRIER PROTEIN ALST"/>
    <property type="match status" value="1"/>
</dbReference>
<feature type="transmembrane region" description="Helical" evidence="9">
    <location>
        <begin position="140"/>
        <end position="160"/>
    </location>
</feature>
<dbReference type="PANTHER" id="PTHR30330">
    <property type="entry name" value="AGSS FAMILY TRANSPORTER, SODIUM-ALANINE"/>
    <property type="match status" value="1"/>
</dbReference>
<protein>
    <submittedName>
        <fullName evidence="10">Alanine/glycine:cation symporter family protein</fullName>
    </submittedName>
</protein>
<dbReference type="PROSITE" id="PS00873">
    <property type="entry name" value="NA_ALANINE_SYMP"/>
    <property type="match status" value="1"/>
</dbReference>
<comment type="subcellular location">
    <subcellularLocation>
        <location evidence="1 9">Cell membrane</location>
        <topology evidence="1 9">Multi-pass membrane protein</topology>
    </subcellularLocation>
</comment>
<evidence type="ECO:0000256" key="2">
    <source>
        <dbReference type="ARBA" id="ARBA00009261"/>
    </source>
</evidence>
<feature type="transmembrane region" description="Helical" evidence="9">
    <location>
        <begin position="297"/>
        <end position="318"/>
    </location>
</feature>
<sequence length="472" mass="50285">MVEAIIDWGNTILWSYVLIVLLVGLGIYFTFRTKFVQIRNLGEMFRLMKESPSTNSGEKQISSFGAFCISAASRIGTGNLAGVAIAITLGGPGAVFWMWIVAIFGAALSFIESTLAQVYKVKGSNGYKGGPAFYMEKALGARWMGVLFAILITFCFGLAFNSVQANTITSAFEEAFGINRLVLGIALTVLTGLVIFGGVKRIAKVTQVVVPIMALCYLILATYVVIGNIGEIPGMIGLIVSSAFGFNEAVAGGIGAAIMNGVKRGLFSNEAGMGSAPVAAATADVSHPAKQGFVQTLGVFIDTLFICSATAFIILLSGVQGEGMGGIQLTQSALASHVGSWATIFVAIAILLFCFSSIVGNYYYGESNLEFIKENKTMLLVFRLAVLAVVLFGSVSSLSMVWNLADLFMALMAITNLIALLLIGKIAIAVLKDYVKQKKEGKDPVFYASSIEGLKNVECWQGEEIPEKRKEA</sequence>
<feature type="transmembrane region" description="Helical" evidence="9">
    <location>
        <begin position="96"/>
        <end position="119"/>
    </location>
</feature>